<name>A0ABD1S3J4_9LAMI</name>
<dbReference type="EMBL" id="JBFOLJ010000011">
    <property type="protein sequence ID" value="KAL2495295.1"/>
    <property type="molecule type" value="Genomic_DNA"/>
</dbReference>
<organism evidence="1 2">
    <name type="scientific">Forsythia ovata</name>
    <dbReference type="NCBI Taxonomy" id="205694"/>
    <lineage>
        <taxon>Eukaryota</taxon>
        <taxon>Viridiplantae</taxon>
        <taxon>Streptophyta</taxon>
        <taxon>Embryophyta</taxon>
        <taxon>Tracheophyta</taxon>
        <taxon>Spermatophyta</taxon>
        <taxon>Magnoliopsida</taxon>
        <taxon>eudicotyledons</taxon>
        <taxon>Gunneridae</taxon>
        <taxon>Pentapetalae</taxon>
        <taxon>asterids</taxon>
        <taxon>lamiids</taxon>
        <taxon>Lamiales</taxon>
        <taxon>Oleaceae</taxon>
        <taxon>Forsythieae</taxon>
        <taxon>Forsythia</taxon>
    </lineage>
</organism>
<evidence type="ECO:0000313" key="1">
    <source>
        <dbReference type="EMBL" id="KAL2495295.1"/>
    </source>
</evidence>
<proteinExistence type="predicted"/>
<gene>
    <name evidence="1" type="ORF">Fot_39052</name>
</gene>
<reference evidence="2" key="1">
    <citation type="submission" date="2024-07" db="EMBL/GenBank/DDBJ databases">
        <title>Two chromosome-level genome assemblies of Korean endemic species Abeliophyllum distichum and Forsythia ovata (Oleaceae).</title>
        <authorList>
            <person name="Jang H."/>
        </authorList>
    </citation>
    <scope>NUCLEOTIDE SEQUENCE [LARGE SCALE GENOMIC DNA]</scope>
</reference>
<accession>A0ABD1S3J4</accession>
<keyword evidence="2" id="KW-1185">Reference proteome</keyword>
<dbReference type="AlphaFoldDB" id="A0ABD1S3J4"/>
<protein>
    <submittedName>
        <fullName evidence="1">Plastid terpene synthase</fullName>
    </submittedName>
</protein>
<evidence type="ECO:0000313" key="2">
    <source>
        <dbReference type="Proteomes" id="UP001604277"/>
    </source>
</evidence>
<dbReference type="Proteomes" id="UP001604277">
    <property type="component" value="Unassembled WGS sequence"/>
</dbReference>
<comment type="caution">
    <text evidence="1">The sequence shown here is derived from an EMBL/GenBank/DDBJ whole genome shotgun (WGS) entry which is preliminary data.</text>
</comment>
<sequence>MASTTPLYLSLINYLDISVSFGQFGFELVYKCLSSLPSHPSNFHSEINTDNRVISPSLVACRTASHKWSMLEAKSSDPSKPHQMILHGHSIKLGLEREDILDEAAKFSSQIVGNRLKHPYHKGIARFTPKKYIRDLQYING</sequence>